<dbReference type="OrthoDB" id="9789501at2"/>
<dbReference type="STRING" id="529505.SAMN05421761_10435"/>
<evidence type="ECO:0000259" key="1">
    <source>
        <dbReference type="SMART" id="SM00953"/>
    </source>
</evidence>
<accession>A0A1N7LQD5</accession>
<gene>
    <name evidence="2" type="ORF">SAMN05421761_10435</name>
</gene>
<keyword evidence="3" id="KW-1185">Reference proteome</keyword>
<dbReference type="Proteomes" id="UP000186026">
    <property type="component" value="Unassembled WGS sequence"/>
</dbReference>
<evidence type="ECO:0000313" key="3">
    <source>
        <dbReference type="Proteomes" id="UP000186026"/>
    </source>
</evidence>
<proteinExistence type="predicted"/>
<dbReference type="SMART" id="SM00953">
    <property type="entry name" value="RES"/>
    <property type="match status" value="1"/>
</dbReference>
<dbReference type="AlphaFoldDB" id="A0A1N7LQD5"/>
<dbReference type="RefSeq" id="WP_076499561.1">
    <property type="nucleotide sequence ID" value="NZ_FTOP01000004.1"/>
</dbReference>
<feature type="domain" description="RES" evidence="1">
    <location>
        <begin position="14"/>
        <end position="138"/>
    </location>
</feature>
<dbReference type="Pfam" id="PF08808">
    <property type="entry name" value="RES"/>
    <property type="match status" value="1"/>
</dbReference>
<evidence type="ECO:0000313" key="2">
    <source>
        <dbReference type="EMBL" id="SIS76050.1"/>
    </source>
</evidence>
<name>A0A1N7LQD5_9BACT</name>
<reference evidence="3" key="1">
    <citation type="submission" date="2017-01" db="EMBL/GenBank/DDBJ databases">
        <authorList>
            <person name="Varghese N."/>
            <person name="Submissions S."/>
        </authorList>
    </citation>
    <scope>NUCLEOTIDE SEQUENCE [LARGE SCALE GENOMIC DNA]</scope>
    <source>
        <strain evidence="3">DSM 46698</strain>
    </source>
</reference>
<dbReference type="EMBL" id="FTOP01000004">
    <property type="protein sequence ID" value="SIS76050.1"/>
    <property type="molecule type" value="Genomic_DNA"/>
</dbReference>
<organism evidence="2 3">
    <name type="scientific">Belliella pelovolcani</name>
    <dbReference type="NCBI Taxonomy" id="529505"/>
    <lineage>
        <taxon>Bacteria</taxon>
        <taxon>Pseudomonadati</taxon>
        <taxon>Bacteroidota</taxon>
        <taxon>Cytophagia</taxon>
        <taxon>Cytophagales</taxon>
        <taxon>Cyclobacteriaceae</taxon>
        <taxon>Belliella</taxon>
    </lineage>
</organism>
<sequence>MLVYRLSNRKFAQDLSGVGAANAGGRWNNKGRAMIYTSESTALALLEVIVNLPPMLQPAMNLMTIHLPDQHIAKIDLGDLPENWYKYPYRKRLARIAENYFNDSKTIALGVPSAIVHSSYNYLINPASKNFDQLKLLSSDPFIFDPRVYRRPIQT</sequence>
<dbReference type="InterPro" id="IPR014914">
    <property type="entry name" value="RES_dom"/>
</dbReference>
<protein>
    <submittedName>
        <fullName evidence="2">RES domain-containing protein</fullName>
    </submittedName>
</protein>